<dbReference type="SUPFAM" id="SSF48498">
    <property type="entry name" value="Tetracyclin repressor-like, C-terminal domain"/>
    <property type="match status" value="1"/>
</dbReference>
<dbReference type="Gene3D" id="1.10.10.60">
    <property type="entry name" value="Homeodomain-like"/>
    <property type="match status" value="1"/>
</dbReference>
<dbReference type="SUPFAM" id="SSF46689">
    <property type="entry name" value="Homeodomain-like"/>
    <property type="match status" value="1"/>
</dbReference>
<evidence type="ECO:0000256" key="2">
    <source>
        <dbReference type="ARBA" id="ARBA00023125"/>
    </source>
</evidence>
<dbReference type="InterPro" id="IPR001647">
    <property type="entry name" value="HTH_TetR"/>
</dbReference>
<keyword evidence="3" id="KW-0804">Transcription</keyword>
<evidence type="ECO:0000256" key="1">
    <source>
        <dbReference type="ARBA" id="ARBA00023015"/>
    </source>
</evidence>
<keyword evidence="2 4" id="KW-0238">DNA-binding</keyword>
<dbReference type="Gene3D" id="1.10.357.10">
    <property type="entry name" value="Tetracycline Repressor, domain 2"/>
    <property type="match status" value="1"/>
</dbReference>
<dbReference type="InterPro" id="IPR009057">
    <property type="entry name" value="Homeodomain-like_sf"/>
</dbReference>
<accession>A0A1I4T468</accession>
<keyword evidence="1" id="KW-0805">Transcription regulation</keyword>
<evidence type="ECO:0000256" key="4">
    <source>
        <dbReference type="PROSITE-ProRule" id="PRU00335"/>
    </source>
</evidence>
<evidence type="ECO:0000259" key="5">
    <source>
        <dbReference type="PROSITE" id="PS50977"/>
    </source>
</evidence>
<dbReference type="PANTHER" id="PTHR30055:SF151">
    <property type="entry name" value="TRANSCRIPTIONAL REGULATORY PROTEIN"/>
    <property type="match status" value="1"/>
</dbReference>
<dbReference type="STRING" id="260086.SAMN05216207_100292"/>
<feature type="domain" description="HTH tetR-type" evidence="5">
    <location>
        <begin position="29"/>
        <end position="89"/>
    </location>
</feature>
<organism evidence="6 7">
    <name type="scientific">Pseudonocardia ammonioxydans</name>
    <dbReference type="NCBI Taxonomy" id="260086"/>
    <lineage>
        <taxon>Bacteria</taxon>
        <taxon>Bacillati</taxon>
        <taxon>Actinomycetota</taxon>
        <taxon>Actinomycetes</taxon>
        <taxon>Pseudonocardiales</taxon>
        <taxon>Pseudonocardiaceae</taxon>
        <taxon>Pseudonocardia</taxon>
    </lineage>
</organism>
<dbReference type="GO" id="GO:0045892">
    <property type="term" value="P:negative regulation of DNA-templated transcription"/>
    <property type="evidence" value="ECO:0007669"/>
    <property type="project" value="InterPro"/>
</dbReference>
<dbReference type="PRINTS" id="PR00455">
    <property type="entry name" value="HTHTETR"/>
</dbReference>
<evidence type="ECO:0000256" key="3">
    <source>
        <dbReference type="ARBA" id="ARBA00023163"/>
    </source>
</evidence>
<dbReference type="Pfam" id="PF02909">
    <property type="entry name" value="TetR_C_1"/>
    <property type="match status" value="1"/>
</dbReference>
<evidence type="ECO:0000313" key="6">
    <source>
        <dbReference type="EMBL" id="SFM71425.1"/>
    </source>
</evidence>
<dbReference type="Proteomes" id="UP000199614">
    <property type="component" value="Unassembled WGS sequence"/>
</dbReference>
<evidence type="ECO:0000313" key="7">
    <source>
        <dbReference type="Proteomes" id="UP000199614"/>
    </source>
</evidence>
<dbReference type="PANTHER" id="PTHR30055">
    <property type="entry name" value="HTH-TYPE TRANSCRIPTIONAL REGULATOR RUTR"/>
    <property type="match status" value="1"/>
</dbReference>
<dbReference type="InterPro" id="IPR004111">
    <property type="entry name" value="Repressor_TetR_C"/>
</dbReference>
<sequence>MDSDAVPDLVRRLWRLPITTPTRMGRKSTLDVETVIAAAVRLADAEGLAAATLPKVSEQLGVTAMSLYRHVGSKDDLLQLMLDAASDPPAGPAETTGWREGLWRWALDLWELYRRRPWLPRVPLHRTPSGPNQIAWLERGLEALADTRLGWDEKARAVTLLSGYVRHSIQLTQDLEEGRPAEQAQAAGEHEYARALGRLVTAQRFPNTAAMLASEAFAASDEPTDVTAREDFTAGLALLLDGLEAQIATTSGAAHRRDAAADRRGG</sequence>
<dbReference type="InterPro" id="IPR050109">
    <property type="entry name" value="HTH-type_TetR-like_transc_reg"/>
</dbReference>
<proteinExistence type="predicted"/>
<dbReference type="Pfam" id="PF00440">
    <property type="entry name" value="TetR_N"/>
    <property type="match status" value="1"/>
</dbReference>
<dbReference type="RefSeq" id="WP_093336842.1">
    <property type="nucleotide sequence ID" value="NZ_FOUY01000002.1"/>
</dbReference>
<protein>
    <submittedName>
        <fullName evidence="6">Transcriptional regulator, TetR family</fullName>
    </submittedName>
</protein>
<dbReference type="GO" id="GO:0003700">
    <property type="term" value="F:DNA-binding transcription factor activity"/>
    <property type="evidence" value="ECO:0007669"/>
    <property type="project" value="TreeGrafter"/>
</dbReference>
<dbReference type="OrthoDB" id="2570341at2"/>
<gene>
    <name evidence="6" type="ORF">SAMN05216207_100292</name>
</gene>
<dbReference type="InterPro" id="IPR036271">
    <property type="entry name" value="Tet_transcr_reg_TetR-rel_C_sf"/>
</dbReference>
<name>A0A1I4T468_PSUAM</name>
<reference evidence="6 7" key="1">
    <citation type="submission" date="2016-10" db="EMBL/GenBank/DDBJ databases">
        <authorList>
            <person name="de Groot N.N."/>
        </authorList>
    </citation>
    <scope>NUCLEOTIDE SEQUENCE [LARGE SCALE GENOMIC DNA]</scope>
    <source>
        <strain evidence="6 7">CGMCC 4.1877</strain>
    </source>
</reference>
<dbReference type="AlphaFoldDB" id="A0A1I4T468"/>
<dbReference type="PROSITE" id="PS50977">
    <property type="entry name" value="HTH_TETR_2"/>
    <property type="match status" value="1"/>
</dbReference>
<dbReference type="EMBL" id="FOUY01000002">
    <property type="protein sequence ID" value="SFM71425.1"/>
    <property type="molecule type" value="Genomic_DNA"/>
</dbReference>
<keyword evidence="7" id="KW-1185">Reference proteome</keyword>
<dbReference type="GO" id="GO:0000976">
    <property type="term" value="F:transcription cis-regulatory region binding"/>
    <property type="evidence" value="ECO:0007669"/>
    <property type="project" value="TreeGrafter"/>
</dbReference>
<feature type="DNA-binding region" description="H-T-H motif" evidence="4">
    <location>
        <begin position="52"/>
        <end position="71"/>
    </location>
</feature>